<dbReference type="EMBL" id="CAJNNV010029357">
    <property type="protein sequence ID" value="CAE8628217.1"/>
    <property type="molecule type" value="Genomic_DNA"/>
</dbReference>
<keyword evidence="3" id="KW-1133">Transmembrane helix</keyword>
<evidence type="ECO:0000259" key="4">
    <source>
        <dbReference type="PROSITE" id="PS50994"/>
    </source>
</evidence>
<dbReference type="OMA" id="PRAIMEP"/>
<feature type="coiled-coil region" evidence="1">
    <location>
        <begin position="1549"/>
        <end position="1576"/>
    </location>
</feature>
<feature type="region of interest" description="Disordered" evidence="2">
    <location>
        <begin position="1183"/>
        <end position="1239"/>
    </location>
</feature>
<feature type="region of interest" description="Disordered" evidence="2">
    <location>
        <begin position="2677"/>
        <end position="2716"/>
    </location>
</feature>
<dbReference type="InterPro" id="IPR036397">
    <property type="entry name" value="RNaseH_sf"/>
</dbReference>
<feature type="compositionally biased region" description="Pro residues" evidence="2">
    <location>
        <begin position="3175"/>
        <end position="3196"/>
    </location>
</feature>
<dbReference type="Gene3D" id="3.60.10.10">
    <property type="entry name" value="Endonuclease/exonuclease/phosphatase"/>
    <property type="match status" value="1"/>
</dbReference>
<evidence type="ECO:0000256" key="1">
    <source>
        <dbReference type="SAM" id="Coils"/>
    </source>
</evidence>
<feature type="transmembrane region" description="Helical" evidence="3">
    <location>
        <begin position="870"/>
        <end position="889"/>
    </location>
</feature>
<keyword evidence="1" id="KW-0175">Coiled coil</keyword>
<protein>
    <recommendedName>
        <fullName evidence="4">Integrase catalytic domain-containing protein</fullName>
    </recommendedName>
</protein>
<feature type="transmembrane region" description="Helical" evidence="3">
    <location>
        <begin position="841"/>
        <end position="863"/>
    </location>
</feature>
<feature type="coiled-coil region" evidence="1">
    <location>
        <begin position="1263"/>
        <end position="1312"/>
    </location>
</feature>
<comment type="caution">
    <text evidence="5">The sequence shown here is derived from an EMBL/GenBank/DDBJ whole genome shotgun (WGS) entry which is preliminary data.</text>
</comment>
<feature type="transmembrane region" description="Helical" evidence="3">
    <location>
        <begin position="735"/>
        <end position="761"/>
    </location>
</feature>
<evidence type="ECO:0000313" key="5">
    <source>
        <dbReference type="EMBL" id="CAE8628217.1"/>
    </source>
</evidence>
<evidence type="ECO:0000256" key="3">
    <source>
        <dbReference type="SAM" id="Phobius"/>
    </source>
</evidence>
<feature type="region of interest" description="Disordered" evidence="2">
    <location>
        <begin position="2247"/>
        <end position="2310"/>
    </location>
</feature>
<feature type="region of interest" description="Disordered" evidence="2">
    <location>
        <begin position="1"/>
        <end position="24"/>
    </location>
</feature>
<feature type="compositionally biased region" description="Polar residues" evidence="2">
    <location>
        <begin position="2354"/>
        <end position="2365"/>
    </location>
</feature>
<keyword evidence="6" id="KW-1185">Reference proteome</keyword>
<dbReference type="Proteomes" id="UP000654075">
    <property type="component" value="Unassembled WGS sequence"/>
</dbReference>
<dbReference type="InterPro" id="IPR012337">
    <property type="entry name" value="RNaseH-like_sf"/>
</dbReference>
<proteinExistence type="predicted"/>
<dbReference type="GO" id="GO:0015074">
    <property type="term" value="P:DNA integration"/>
    <property type="evidence" value="ECO:0007669"/>
    <property type="project" value="InterPro"/>
</dbReference>
<dbReference type="InterPro" id="IPR001584">
    <property type="entry name" value="Integrase_cat-core"/>
</dbReference>
<organism evidence="5 6">
    <name type="scientific">Polarella glacialis</name>
    <name type="common">Dinoflagellate</name>
    <dbReference type="NCBI Taxonomy" id="89957"/>
    <lineage>
        <taxon>Eukaryota</taxon>
        <taxon>Sar</taxon>
        <taxon>Alveolata</taxon>
        <taxon>Dinophyceae</taxon>
        <taxon>Suessiales</taxon>
        <taxon>Suessiaceae</taxon>
        <taxon>Polarella</taxon>
    </lineage>
</organism>
<dbReference type="PROSITE" id="PS50994">
    <property type="entry name" value="INTEGRASE"/>
    <property type="match status" value="1"/>
</dbReference>
<feature type="compositionally biased region" description="Low complexity" evidence="2">
    <location>
        <begin position="3263"/>
        <end position="3273"/>
    </location>
</feature>
<dbReference type="SUPFAM" id="SSF56219">
    <property type="entry name" value="DNase I-like"/>
    <property type="match status" value="1"/>
</dbReference>
<feature type="compositionally biased region" description="Basic and acidic residues" evidence="2">
    <location>
        <begin position="3240"/>
        <end position="3259"/>
    </location>
</feature>
<evidence type="ECO:0000256" key="2">
    <source>
        <dbReference type="SAM" id="MobiDB-lite"/>
    </source>
</evidence>
<feature type="compositionally biased region" description="Pro residues" evidence="2">
    <location>
        <begin position="2286"/>
        <end position="2307"/>
    </location>
</feature>
<keyword evidence="3" id="KW-0812">Transmembrane</keyword>
<feature type="region of interest" description="Disordered" evidence="2">
    <location>
        <begin position="3115"/>
        <end position="3278"/>
    </location>
</feature>
<dbReference type="InterPro" id="IPR051425">
    <property type="entry name" value="Formin_Homology"/>
</dbReference>
<reference evidence="5" key="1">
    <citation type="submission" date="2021-02" db="EMBL/GenBank/DDBJ databases">
        <authorList>
            <person name="Dougan E. K."/>
            <person name="Rhodes N."/>
            <person name="Thang M."/>
            <person name="Chan C."/>
        </authorList>
    </citation>
    <scope>NUCLEOTIDE SEQUENCE</scope>
</reference>
<name>A0A813GPE0_POLGL</name>
<keyword evidence="3" id="KW-0472">Membrane</keyword>
<feature type="transmembrane region" description="Helical" evidence="3">
    <location>
        <begin position="649"/>
        <end position="672"/>
    </location>
</feature>
<dbReference type="SUPFAM" id="SSF53098">
    <property type="entry name" value="Ribonuclease H-like"/>
    <property type="match status" value="1"/>
</dbReference>
<dbReference type="PANTHER" id="PTHR45725:SF18">
    <property type="entry name" value="ORC1-LIKE AAA ATPASE DOMAIN-CONTAINING PROTEIN"/>
    <property type="match status" value="1"/>
</dbReference>
<gene>
    <name evidence="5" type="ORF">PGLA1383_LOCUS44889</name>
</gene>
<feature type="transmembrane region" description="Helical" evidence="3">
    <location>
        <begin position="797"/>
        <end position="821"/>
    </location>
</feature>
<evidence type="ECO:0000313" key="6">
    <source>
        <dbReference type="Proteomes" id="UP000654075"/>
    </source>
</evidence>
<feature type="transmembrane region" description="Helical" evidence="3">
    <location>
        <begin position="620"/>
        <end position="637"/>
    </location>
</feature>
<dbReference type="InterPro" id="IPR036691">
    <property type="entry name" value="Endo/exonu/phosph_ase_sf"/>
</dbReference>
<feature type="compositionally biased region" description="Low complexity" evidence="2">
    <location>
        <begin position="3130"/>
        <end position="3174"/>
    </location>
</feature>
<feature type="domain" description="Integrase catalytic" evidence="4">
    <location>
        <begin position="2773"/>
        <end position="2948"/>
    </location>
</feature>
<dbReference type="Gene3D" id="3.30.420.10">
    <property type="entry name" value="Ribonuclease H-like superfamily/Ribonuclease H"/>
    <property type="match status" value="1"/>
</dbReference>
<feature type="region of interest" description="Disordered" evidence="2">
    <location>
        <begin position="2329"/>
        <end position="2366"/>
    </location>
</feature>
<feature type="transmembrane region" description="Helical" evidence="3">
    <location>
        <begin position="767"/>
        <end position="785"/>
    </location>
</feature>
<feature type="compositionally biased region" description="Acidic residues" evidence="2">
    <location>
        <begin position="15"/>
        <end position="24"/>
    </location>
</feature>
<dbReference type="GO" id="GO:0003676">
    <property type="term" value="F:nucleic acid binding"/>
    <property type="evidence" value="ECO:0007669"/>
    <property type="project" value="InterPro"/>
</dbReference>
<dbReference type="PANTHER" id="PTHR45725">
    <property type="entry name" value="FORMIN HOMOLOGY 2 FAMILY MEMBER"/>
    <property type="match status" value="1"/>
</dbReference>
<accession>A0A813GPE0</accession>
<sequence>MADLPSSRPAPPSPLDDEQSATDDEAMSCGWAASRGLITHRPLPMHTSGLPTFAGARMPLPLRMRSKHYGNKCVMVTRLALYTASGLLCRAGAAKPRMLKVSPFEHGMTMAVTLRLLVWKRLGMSASKFPPVCLAVFALPTCPAQRTVCLSPGPLAKFPTPLRLSACIPDGMIARILILVASMFGSLLQSGARMVVQRGPGCLMLGHARPRIAELMVHLPFDAVDTAGALHDAVGGFSALMDARGVDIVMVQEMRAPLGASLPRSQPFQYVGPDGSYGRDAGLFVRGGIGLQTISGMHESPDLIWRALPGRGGGVPMALASFWAPHVGCRPEVRAEFWIRLHASILAVKASLPDAALLIAGDGNLWVPGLVPERGLRHADRIPLTQLEAMLCAFGLEIANLPDQATHRAGAALDLVICSPGLLAHPPEVHNGGRRPVYMASQSWCRQRLLRRLCRYGLDPRAIMEPLLSGEGAPAHSGIACWEALPRDVLPRLLGHLGFPLSAACATCRGLTSAAELDEGICFRPRADMRQLVPFSGASAHWHVPADVTRFCLQCSAVSRRILAALVLRGSSRWLVFVPAQIVGVFGLYGSDLFDELMVVPVIDDVLCVQILAVLGRKGFLFVELLAVLGNCGGVLFDELLAVPVTDGVLVVQILAVLGLEGFLFVELLAVLGNCGGVLFDELLAVLVTDGVLLVQIPAVLGMKGFLFVELLAVLGNCGGVLFDELLAVRAVTTAIAAGVLFDELLAVLVTDGVLVVQILAVLGFEGFLFVELLAVLGNCGGVLFDELLAVLVTDGVLVVQIPAVLGFEGILLVELLAVLGNCGGVLFDELLAVPVTDGVLLVQIPAVLGMKGFLFVELFAVLGNCGGVLFDEAVLGFEGFLLVELLAVLGNCGGVLFDELLAVLVTDGVLVVQIPAVLGMKGRMGSETDALEAGSGTKIWARLRRVEKHPKLLEFEINEGSGVIWLAATADNQSGSSKWRPVSDREATTWWPSGEAVEECKGLSPALLTLLKAVLRAGTEGQVIDFNKLAAKGVVGAREELLRHVREHSELLQCRFAEGRPSSDGELHLQASGLLLRLEASVLGRLRQTHGRAHTGSFVGDLYKEDPRFKVLVKQLGGLKVLLEVLGDDRIRSESLTHDGQKQPMLVLVGWKDATGGKSEATWRPRSTEERVLSRGMLLAARDASPNPGTEEEGAGVRARQMPRSNSRTVSDESSELRSACSESIHRASTTPQPAGDDVFFSNPLVKSALARLSDKAWLRDLRAAQAALQCREKDLHSAEEELCSAFSQRSKELESQELSLRRRKDELDERELEQELRPYSRWVRLMDDAQQQVKAAALQAQKGDTGGKGGKGYFNNLNGAAFSERAGASADSGLWSTMATGLLYSGVMFVRTCTASHGSGPYLGPRPPAAAAGSYYLSLRATTMAARAPDGTHHGASSFDAGAIPNFDGNPSRYKEYRIAVKWYAAGCDDRQRHLLAPRVIGRLQPAQRSLFRNLDPRSFRYPNGIDLFLEALDAKFNYMPETELADKTETFLGTRRESNEGSTKYINRFRLNLEDLEDQLTQEMQKDENVRHAAAVINYPAALVRFTESLEIWTASRQARWAAAEQAAANYGGEVTDFFDEMPRPVEPPALTDTAPVITFRFPSAFSGYAFLRTFGFNTDQKASTLRASGGSTKLDDIERVLRVSEQVRETGNRSGRTSPDAGHRGRARTWWAHEPDSAYVAAYEEDYQDEDYFEDYFDDLDQTAYYGNYGNYDDTEEYGDHDYDYDDGDYDEAYWGPTSADEDVPPLDAAADDDTEKAYVNYIQARRKLLDIQKARGFIPVGVTEDPENHFGNYKGKVKGKGKGKSKGKPRVHFGQSMFAFSFFASQPAVPEAASAFMAMPGRDSKEAQSAFLASVPGYGVLDCGATVSLIGSEQVDSYISAMQYEAPDMEIEEYHDSTEFMGIGDAAKKSQRGIRWPTCMAGVLGRLSTSVLEGSTPLLISVAALKSMKAIVDFGDATIVIPALSQEKQKLVESPSGHLLMPLFDFAQINDPEVATQSLRKGPPRKRQDFTPVDVDMKGEAYAASVSPPPGLEPDDSVAHQACVHMRRLARDTKGPLAPQVNINQMSLHHINTILSSAGVSQEYEVLAANIAYRARLYRVISMLLLVLMPLNHLQPDLLQRFLMAACADSAPSFGGYTASAQAPAVPHCHMSWEKSGANAHMERWTCSGCGLRTRQRRTLLQATHYWYVDLPPCAASQMGLKPSAKPKMAPAGQFYSPSPGKHAGFPTAGPPPRGLEGTPMPGPGWPGPSPKAGAPPPPHPQSPRWRMIQAWSLELYHGMVRSDQAGAGEGAPSMASASSEVPPPTGATKRSSASTASQGTEDEAIDEMMAMMMEHFRATRTRNARATRTRDAPAATPTRSEFENWLGHQAWKLDQFLVLEVFAGLGRCSDEIEKMLNNPAAAIRIGYLYGHDLNKKYDRWMLYNLALLFKPCDVIYPWECKFWCSLSNVNLVKNDGALHDYIMQGRAQSSHHLRLFAQVQGLQEDGGRHAHAENPLTSMAWTESPIVSLPGYRVKWHQCQTGLKSPDPNERRSHKKPSLMLTTRWEVASALGVTEWPEHGWVTGSTCQCPGGNDAHAPLQGLSYKGRPLTSWAEDWPPKLAHLVARGICEGIQCENTLSWPEHVYPAIKRVLPADGPGDEPPMPGHPGRPVHPTQGRRKSYKYSQDDGGVPDGIPNHTVDTFLRQLHLGAAHATNAEMVNVLQKAGASRELIRRALIFRCAFCEASKRAKPHHAASLRMVIRFGDQVMMDLFIVELRRGDVQTRANFLTCIDTATTLVVIKAIDGKIDAAQLMTFLRDGWFHFYGPPGELFMDLEAAFQSDDFGQFCMRHLAVLRTIAVEAPWQHGRVEVAQRTLRPHLMTAWATFDEKATVDDLAIHVGTARNELSEVDGYSPFFAVTGRQRGDLYGCRDAANHLHLLTADAAATDINIELNIKRRARALAAFHEVEAKAKIDRAVRHADRPYAGPFFPGDQVMIFKEGQRMGHKNDDRRMHGPGTVIAQEGNSIVWISILGKIWKCAPEQLFAVHPDQLRASEAVRKLITTSQTHLVDPKMMAKLRQQDAKMDVIDARPPADARGPYEPPDGDAAAPPAGEPASAADDGPIPGGEAPLPASSSARSRSLSELADPPAVAPAEPPAPATEPPATEPPAPSGHSDGKAVPTPVDDDDELMEPAVHADEEGIPAHLQPLLPPRLPEPRPASDIEVNRSVADGRHPSRHPASSASRAASQEAEVNRSIAAANKLDGYQPFRPAASSASRAAAPYTKEASLLGMEIDLGLTMDDLLSRTTQNDTSYEFWKAAFEGESAFAVSVKKKAKLEVKTRYLTAAEQAAFEAAKDKEWASWLANKVVDIASIHGVDRNRIINARWILTWKQDGTAKARLVLLGYQDPDLGTYRRDSPTAHRSSKNLMLFTCAQLGFPIFTLDAHTAFLSGAAYGLAEAPRAWWKRLRRELETCGWHAMELDECVMTMHALDSGKLVGIICVRVDDLLCGGLGTRFTGAMDNLCRALPFGKRKEGHFTYTGINHIQLTDGTITIDQNEYVDKIDETPAKNLDADETGNLRGKSASYLSEKVGSMLYATTNARPLSAFDVSYLGSRCKAPTKADASHANRVIRIMKTQTTPITFRRIGSSPTLENLVFVSPQDAGWASRADASSQAGNLILVAAPGILDGAEVTVNLLDWATAKIKRVCRSSLGCETMSAVQAMDALEYYLCLVHQMWYGWTCRQFQQALTSHELLHRSALVTDCRGLYSHLMSSNAGNLQAEKRLIIDIRILMQTIRECDALLFWVNNNYQPADCLTKLSSAGARTDLLQLILAKGQNRITFCSTSGRKEQQGIEKRLSINEHEVDDAHLDVTIPKLHRQYIGDHDENKEF</sequence>